<comment type="caution">
    <text evidence="2">The sequence shown here is derived from an EMBL/GenBank/DDBJ whole genome shotgun (WGS) entry which is preliminary data.</text>
</comment>
<dbReference type="Proteomes" id="UP001177140">
    <property type="component" value="Unassembled WGS sequence"/>
</dbReference>
<dbReference type="EMBL" id="JAJJMA010009188">
    <property type="protein sequence ID" value="MCL7022237.1"/>
    <property type="molecule type" value="Genomic_DNA"/>
</dbReference>
<dbReference type="AlphaFoldDB" id="A0AA41RKX6"/>
<organism evidence="2 3">
    <name type="scientific">Papaver nudicaule</name>
    <name type="common">Iceland poppy</name>
    <dbReference type="NCBI Taxonomy" id="74823"/>
    <lineage>
        <taxon>Eukaryota</taxon>
        <taxon>Viridiplantae</taxon>
        <taxon>Streptophyta</taxon>
        <taxon>Embryophyta</taxon>
        <taxon>Tracheophyta</taxon>
        <taxon>Spermatophyta</taxon>
        <taxon>Magnoliopsida</taxon>
        <taxon>Ranunculales</taxon>
        <taxon>Papaveraceae</taxon>
        <taxon>Papaveroideae</taxon>
        <taxon>Papaver</taxon>
    </lineage>
</organism>
<keyword evidence="1" id="KW-1133">Transmembrane helix</keyword>
<reference evidence="2" key="1">
    <citation type="submission" date="2022-03" db="EMBL/GenBank/DDBJ databases">
        <title>A functionally conserved STORR gene fusion in Papaver species that diverged 16.8 million years ago.</title>
        <authorList>
            <person name="Catania T."/>
        </authorList>
    </citation>
    <scope>NUCLEOTIDE SEQUENCE</scope>
    <source>
        <strain evidence="2">S-191538</strain>
    </source>
</reference>
<protein>
    <submittedName>
        <fullName evidence="2">Uncharacterized protein</fullName>
    </submittedName>
</protein>
<proteinExistence type="predicted"/>
<evidence type="ECO:0000313" key="2">
    <source>
        <dbReference type="EMBL" id="MCL7022237.1"/>
    </source>
</evidence>
<feature type="transmembrane region" description="Helical" evidence="1">
    <location>
        <begin position="26"/>
        <end position="49"/>
    </location>
</feature>
<keyword evidence="1" id="KW-0472">Membrane</keyword>
<sequence>MALWWPSHGLLQNNIRVLLILLPTDFFFQLISISLKSLFLSKYFLVFFFKF</sequence>
<evidence type="ECO:0000313" key="3">
    <source>
        <dbReference type="Proteomes" id="UP001177140"/>
    </source>
</evidence>
<keyword evidence="1" id="KW-0812">Transmembrane</keyword>
<accession>A0AA41RKX6</accession>
<name>A0AA41RKX6_PAPNU</name>
<keyword evidence="3" id="KW-1185">Reference proteome</keyword>
<evidence type="ECO:0000256" key="1">
    <source>
        <dbReference type="SAM" id="Phobius"/>
    </source>
</evidence>
<gene>
    <name evidence="2" type="ORF">MKW94_002268</name>
</gene>